<sequence>MGFSVLSKKVPQNLSFGNVSELEIKRPLSVQDVLVTSVKFTIGIGKDAAKSMPIANTLTQRIIRIPQKKTVFICETI</sequence>
<evidence type="ECO:0000313" key="1">
    <source>
        <dbReference type="EMBL" id="RNA32974.1"/>
    </source>
</evidence>
<proteinExistence type="predicted"/>
<organism evidence="1 2">
    <name type="scientific">Brachionus plicatilis</name>
    <name type="common">Marine rotifer</name>
    <name type="synonym">Brachionus muelleri</name>
    <dbReference type="NCBI Taxonomy" id="10195"/>
    <lineage>
        <taxon>Eukaryota</taxon>
        <taxon>Metazoa</taxon>
        <taxon>Spiralia</taxon>
        <taxon>Gnathifera</taxon>
        <taxon>Rotifera</taxon>
        <taxon>Eurotatoria</taxon>
        <taxon>Monogononta</taxon>
        <taxon>Pseudotrocha</taxon>
        <taxon>Ploima</taxon>
        <taxon>Brachionidae</taxon>
        <taxon>Brachionus</taxon>
    </lineage>
</organism>
<dbReference type="AlphaFoldDB" id="A0A3M7SAZ1"/>
<dbReference type="Proteomes" id="UP000276133">
    <property type="component" value="Unassembled WGS sequence"/>
</dbReference>
<protein>
    <submittedName>
        <fullName evidence="1">Uncharacterized protein</fullName>
    </submittedName>
</protein>
<name>A0A3M7SAZ1_BRAPC</name>
<gene>
    <name evidence="1" type="ORF">BpHYR1_002476</name>
</gene>
<dbReference type="EMBL" id="REGN01001719">
    <property type="protein sequence ID" value="RNA32974.1"/>
    <property type="molecule type" value="Genomic_DNA"/>
</dbReference>
<accession>A0A3M7SAZ1</accession>
<keyword evidence="2" id="KW-1185">Reference proteome</keyword>
<comment type="caution">
    <text evidence="1">The sequence shown here is derived from an EMBL/GenBank/DDBJ whole genome shotgun (WGS) entry which is preliminary data.</text>
</comment>
<evidence type="ECO:0000313" key="2">
    <source>
        <dbReference type="Proteomes" id="UP000276133"/>
    </source>
</evidence>
<reference evidence="1 2" key="1">
    <citation type="journal article" date="2018" name="Sci. Rep.">
        <title>Genomic signatures of local adaptation to the degree of environmental predictability in rotifers.</title>
        <authorList>
            <person name="Franch-Gras L."/>
            <person name="Hahn C."/>
            <person name="Garcia-Roger E.M."/>
            <person name="Carmona M.J."/>
            <person name="Serra M."/>
            <person name="Gomez A."/>
        </authorList>
    </citation>
    <scope>NUCLEOTIDE SEQUENCE [LARGE SCALE GENOMIC DNA]</scope>
    <source>
        <strain evidence="1">HYR1</strain>
    </source>
</reference>